<protein>
    <submittedName>
        <fullName evidence="1">Uncharacterized protein</fullName>
    </submittedName>
</protein>
<reference evidence="1 2" key="2">
    <citation type="submission" date="2020-09" db="EMBL/GenBank/DDBJ databases">
        <authorList>
            <person name="Chen F.-J."/>
            <person name="Lee Y.-T."/>
        </authorList>
    </citation>
    <scope>NUCLEOTIDE SEQUENCE [LARGE SCALE GENOMIC DNA]</scope>
    <source>
        <strain evidence="1 2">AS72</strain>
    </source>
</reference>
<accession>A0A7H2PXK2</accession>
<gene>
    <name evidence="1" type="ORF">IC795_10185</name>
</gene>
<dbReference type="AlphaFoldDB" id="A0A7H2PXK2"/>
<organism evidence="1 2">
    <name type="scientific">Acinetobacter seifertii</name>
    <dbReference type="NCBI Taxonomy" id="1530123"/>
    <lineage>
        <taxon>Bacteria</taxon>
        <taxon>Pseudomonadati</taxon>
        <taxon>Pseudomonadota</taxon>
        <taxon>Gammaproteobacteria</taxon>
        <taxon>Moraxellales</taxon>
        <taxon>Moraxellaceae</taxon>
        <taxon>Acinetobacter</taxon>
        <taxon>Acinetobacter calcoaceticus/baumannii complex</taxon>
    </lineage>
</organism>
<name>A0A7H2PXK2_9GAMM</name>
<evidence type="ECO:0000313" key="2">
    <source>
        <dbReference type="Proteomes" id="UP000516745"/>
    </source>
</evidence>
<reference evidence="2" key="1">
    <citation type="submission" date="2020-09" db="EMBL/GenBank/DDBJ databases">
        <title>Clinical and molecular characterization of Acinetobacter seifertii in Taiwan.</title>
        <authorList>
            <person name="Li L.-H."/>
            <person name="Yang Y.-S."/>
            <person name="Sun J.-R."/>
            <person name="Huang T.-W."/>
            <person name="Huang W.-C."/>
            <person name="Wang Y.-C."/>
            <person name="Kuo T.-H."/>
            <person name="Kuo S.-C."/>
            <person name="Chen T.-L."/>
        </authorList>
    </citation>
    <scope>NUCLEOTIDE SEQUENCE [LARGE SCALE GENOMIC DNA]</scope>
    <source>
        <strain evidence="2">AS72</strain>
    </source>
</reference>
<dbReference type="EMBL" id="CP061565">
    <property type="protein sequence ID" value="QNX07585.1"/>
    <property type="molecule type" value="Genomic_DNA"/>
</dbReference>
<dbReference type="Proteomes" id="UP000516745">
    <property type="component" value="Chromosome"/>
</dbReference>
<sequence length="127" mass="14685">MKISEIKMFRIFIILCTAWVSVNVYAEKKMTKNDAIDVICGGIGEYAKSVMTSRQLGENIANNIAVLNKQKNMEEPIKSYHREIIYEAYREPRWSTKENQDNAITEFSNKMYMTCADAFQKELVGLE</sequence>
<proteinExistence type="predicted"/>
<evidence type="ECO:0000313" key="1">
    <source>
        <dbReference type="EMBL" id="QNX07585.1"/>
    </source>
</evidence>